<evidence type="ECO:0000313" key="4">
    <source>
        <dbReference type="Proteomes" id="UP000002149"/>
    </source>
</evidence>
<dbReference type="RefSeq" id="XP_024513133.1">
    <property type="nucleotide sequence ID" value="XM_024657342.1"/>
</dbReference>
<dbReference type="OrthoDB" id="10383424at2759"/>
<dbReference type="Proteomes" id="UP000002149">
    <property type="component" value="Chromosome 6"/>
</dbReference>
<protein>
    <submittedName>
        <fullName evidence="3">Uncharacterized protein</fullName>
    </submittedName>
</protein>
<organism evidence="3 4">
    <name type="scientific">Cryptococcus deneoformans (strain JEC21 / ATCC MYA-565)</name>
    <name type="common">Cryptococcus neoformans var. neoformans serotype D</name>
    <dbReference type="NCBI Taxonomy" id="214684"/>
    <lineage>
        <taxon>Eukaryota</taxon>
        <taxon>Fungi</taxon>
        <taxon>Dikarya</taxon>
        <taxon>Basidiomycota</taxon>
        <taxon>Agaricomycotina</taxon>
        <taxon>Tremellomycetes</taxon>
        <taxon>Tremellales</taxon>
        <taxon>Cryptococcaceae</taxon>
        <taxon>Cryptococcus</taxon>
        <taxon>Cryptococcus neoformans species complex</taxon>
    </lineage>
</organism>
<proteinExistence type="predicted"/>
<dbReference type="EMBL" id="AE017346">
    <property type="protein sequence ID" value="AAW44368.1"/>
    <property type="molecule type" value="Genomic_DNA"/>
</dbReference>
<name>Q5KFP7_CRYD1</name>
<dbReference type="KEGG" id="cne:CNF01030"/>
<gene>
    <name evidence="3" type="ordered locus">CNF01030</name>
</gene>
<feature type="region of interest" description="Disordered" evidence="1">
    <location>
        <begin position="82"/>
        <end position="104"/>
    </location>
</feature>
<sequence>MLPTTVLFRLILILLLPFTLGAVIPPTNDHSPNRRLALNKPRVYHYPNDFSETEAWLAWQAKILRGKYAEYVDGRAKALLDKDRAEAKKEREGVGEAEDPKPQI</sequence>
<keyword evidence="2" id="KW-0732">Signal</keyword>
<dbReference type="VEuPathDB" id="FungiDB:CNF01030"/>
<reference evidence="3 4" key="1">
    <citation type="journal article" date="2005" name="Science">
        <title>The genome of the basidiomycetous yeast and human pathogen Cryptococcus neoformans.</title>
        <authorList>
            <person name="Loftus B.J."/>
            <person name="Fung E."/>
            <person name="Roncaglia P."/>
            <person name="Rowley D."/>
            <person name="Amedeo P."/>
            <person name="Bruno D."/>
            <person name="Vamathevan J."/>
            <person name="Miranda M."/>
            <person name="Anderson I.J."/>
            <person name="Fraser J.A."/>
            <person name="Allen J.E."/>
            <person name="Bosdet I.E."/>
            <person name="Brent M.R."/>
            <person name="Chiu R."/>
            <person name="Doering T.L."/>
            <person name="Donlin M.J."/>
            <person name="D'Souza C.A."/>
            <person name="Fox D.S."/>
            <person name="Grinberg V."/>
            <person name="Fu J."/>
            <person name="Fukushima M."/>
            <person name="Haas B.J."/>
            <person name="Huang J.C."/>
            <person name="Janbon G."/>
            <person name="Jones S.J."/>
            <person name="Koo H.L."/>
            <person name="Krzywinski M.I."/>
            <person name="Kwon-Chung J.K."/>
            <person name="Lengeler K.B."/>
            <person name="Maiti R."/>
            <person name="Marra M.A."/>
            <person name="Marra R.E."/>
            <person name="Mathewson C.A."/>
            <person name="Mitchell T.G."/>
            <person name="Pertea M."/>
            <person name="Riggs F.R."/>
            <person name="Salzberg S.L."/>
            <person name="Schein J.E."/>
            <person name="Shvartsbeyn A."/>
            <person name="Shin H."/>
            <person name="Shumway M."/>
            <person name="Specht C.A."/>
            <person name="Suh B.B."/>
            <person name="Tenney A."/>
            <person name="Utterback T.R."/>
            <person name="Wickes B.L."/>
            <person name="Wortman J.R."/>
            <person name="Wye N.H."/>
            <person name="Kronstad J.W."/>
            <person name="Lodge J.K."/>
            <person name="Heitman J."/>
            <person name="Davis R.W."/>
            <person name="Fraser C.M."/>
            <person name="Hyman R.W."/>
        </authorList>
    </citation>
    <scope>NUCLEOTIDE SEQUENCE [LARGE SCALE GENOMIC DNA]</scope>
    <source>
        <strain evidence="4">JEC21 / ATCC MYA-565</strain>
    </source>
</reference>
<evidence type="ECO:0000313" key="3">
    <source>
        <dbReference type="EMBL" id="AAW44368.1"/>
    </source>
</evidence>
<dbReference type="OMA" id="WQAKILR"/>
<dbReference type="HOGENOM" id="CLU_2305969_0_0_1"/>
<evidence type="ECO:0000256" key="2">
    <source>
        <dbReference type="SAM" id="SignalP"/>
    </source>
</evidence>
<dbReference type="GeneID" id="3258273"/>
<dbReference type="PaxDb" id="214684-Q5KFP7"/>
<feature type="signal peptide" evidence="2">
    <location>
        <begin position="1"/>
        <end position="21"/>
    </location>
</feature>
<dbReference type="InParanoid" id="Q5KFP7"/>
<dbReference type="AlphaFoldDB" id="Q5KFP7"/>
<evidence type="ECO:0000256" key="1">
    <source>
        <dbReference type="SAM" id="MobiDB-lite"/>
    </source>
</evidence>
<accession>Q55QG9</accession>
<keyword evidence="4" id="KW-1185">Reference proteome</keyword>
<accession>Q5KFP7</accession>
<feature type="chain" id="PRO_5004258579" evidence="2">
    <location>
        <begin position="22"/>
        <end position="104"/>
    </location>
</feature>